<keyword evidence="2" id="KW-1185">Reference proteome</keyword>
<evidence type="ECO:0000313" key="2">
    <source>
        <dbReference type="Proteomes" id="UP000585474"/>
    </source>
</evidence>
<protein>
    <submittedName>
        <fullName evidence="1">Tetratricopeptide repeat (TPR)-like superfamily protein</fullName>
    </submittedName>
</protein>
<dbReference type="AlphaFoldDB" id="A0A7J0FSK6"/>
<dbReference type="Proteomes" id="UP000585474">
    <property type="component" value="Unassembled WGS sequence"/>
</dbReference>
<dbReference type="EMBL" id="BJWL01000015">
    <property type="protein sequence ID" value="GFZ01696.1"/>
    <property type="molecule type" value="Genomic_DNA"/>
</dbReference>
<reference evidence="1 2" key="1">
    <citation type="submission" date="2019-07" db="EMBL/GenBank/DDBJ databases">
        <title>De Novo Assembly of kiwifruit Actinidia rufa.</title>
        <authorList>
            <person name="Sugita-Konishi S."/>
            <person name="Sato K."/>
            <person name="Mori E."/>
            <person name="Abe Y."/>
            <person name="Kisaki G."/>
            <person name="Hamano K."/>
            <person name="Suezawa K."/>
            <person name="Otani M."/>
            <person name="Fukuda T."/>
            <person name="Manabe T."/>
            <person name="Gomi K."/>
            <person name="Tabuchi M."/>
            <person name="Akimitsu K."/>
            <person name="Kataoka I."/>
        </authorList>
    </citation>
    <scope>NUCLEOTIDE SEQUENCE [LARGE SCALE GENOMIC DNA]</scope>
    <source>
        <strain evidence="2">cv. Fuchu</strain>
    </source>
</reference>
<organism evidence="1 2">
    <name type="scientific">Actinidia rufa</name>
    <dbReference type="NCBI Taxonomy" id="165716"/>
    <lineage>
        <taxon>Eukaryota</taxon>
        <taxon>Viridiplantae</taxon>
        <taxon>Streptophyta</taxon>
        <taxon>Embryophyta</taxon>
        <taxon>Tracheophyta</taxon>
        <taxon>Spermatophyta</taxon>
        <taxon>Magnoliopsida</taxon>
        <taxon>eudicotyledons</taxon>
        <taxon>Gunneridae</taxon>
        <taxon>Pentapetalae</taxon>
        <taxon>asterids</taxon>
        <taxon>Ericales</taxon>
        <taxon>Actinidiaceae</taxon>
        <taxon>Actinidia</taxon>
    </lineage>
</organism>
<dbReference type="OrthoDB" id="1874341at2759"/>
<evidence type="ECO:0000313" key="1">
    <source>
        <dbReference type="EMBL" id="GFZ01696.1"/>
    </source>
</evidence>
<comment type="caution">
    <text evidence="1">The sequence shown here is derived from an EMBL/GenBank/DDBJ whole genome shotgun (WGS) entry which is preliminary data.</text>
</comment>
<gene>
    <name evidence="1" type="ORF">Acr_15g0003050</name>
</gene>
<proteinExistence type="predicted"/>
<accession>A0A7J0FSK6</accession>
<name>A0A7J0FSK6_9ERIC</name>
<sequence length="269" mass="29803">MCPKAIERRSLLPRMIYLSIECASTSLKENVETNGSVFDPKISLELKILLERYAKFLGFPFQDAIEVLFATSSGGKSLEALSSDLIDWLNFAVFLNAWNLNSNKIGADKTACRTGTWHLVNSLLEKYILENLRSMGPIISSPGCNLPLLVQLVAEPLAWHALVIQSCVRSSLPSGKKKKKEEVENWLREQIKSPEDANMEIILSSLQVKDQKEGPGKVFQILETSISSMNDVEVGDRISQALKSWSSADVASKIVAGQRTILSEFSSDL</sequence>